<proteinExistence type="predicted"/>
<dbReference type="EMBL" id="MN738913">
    <property type="protein sequence ID" value="QHT30892.1"/>
    <property type="molecule type" value="Genomic_DNA"/>
</dbReference>
<dbReference type="InterPro" id="IPR043876">
    <property type="entry name" value="DUF5856"/>
</dbReference>
<name>A0A6C0EQ95_9ZZZZ</name>
<dbReference type="Pfam" id="PF19174">
    <property type="entry name" value="DUF5856"/>
    <property type="match status" value="1"/>
</dbReference>
<accession>A0A6C0EQ95</accession>
<protein>
    <submittedName>
        <fullName evidence="1">Uncharacterized protein</fullName>
    </submittedName>
</protein>
<dbReference type="AlphaFoldDB" id="A0A6C0EQ95"/>
<organism evidence="1">
    <name type="scientific">viral metagenome</name>
    <dbReference type="NCBI Taxonomy" id="1070528"/>
    <lineage>
        <taxon>unclassified sequences</taxon>
        <taxon>metagenomes</taxon>
        <taxon>organismal metagenomes</taxon>
    </lineage>
</organism>
<reference evidence="1" key="1">
    <citation type="journal article" date="2020" name="Nature">
        <title>Giant virus diversity and host interactions through global metagenomics.</title>
        <authorList>
            <person name="Schulz F."/>
            <person name="Roux S."/>
            <person name="Paez-Espino D."/>
            <person name="Jungbluth S."/>
            <person name="Walsh D.A."/>
            <person name="Denef V.J."/>
            <person name="McMahon K.D."/>
            <person name="Konstantinidis K.T."/>
            <person name="Eloe-Fadrosh E.A."/>
            <person name="Kyrpides N.C."/>
            <person name="Woyke T."/>
        </authorList>
    </citation>
    <scope>NUCLEOTIDE SEQUENCE</scope>
    <source>
        <strain evidence="1">GVMAG-M-3300009151-50</strain>
    </source>
</reference>
<sequence>MSAEIVCLMMTLRDQIKIYHWQTNEFSRHKATDDLVGKLDENIDKFTEVYMGKYGRPKFGGRTSMIKIRNFHDREAPELLKSAIEWLTNKLPRSLKNTDTDLLNIRDEIVADLNQTLYLFTLE</sequence>
<evidence type="ECO:0000313" key="1">
    <source>
        <dbReference type="EMBL" id="QHT30892.1"/>
    </source>
</evidence>